<keyword evidence="9" id="KW-1185">Reference proteome</keyword>
<evidence type="ECO:0000256" key="2">
    <source>
        <dbReference type="ARBA" id="ARBA00022475"/>
    </source>
</evidence>
<dbReference type="InterPro" id="IPR050638">
    <property type="entry name" value="AA-Vitamin_Transporters"/>
</dbReference>
<feature type="transmembrane region" description="Helical" evidence="6">
    <location>
        <begin position="182"/>
        <end position="201"/>
    </location>
</feature>
<dbReference type="Pfam" id="PF00892">
    <property type="entry name" value="EamA"/>
    <property type="match status" value="2"/>
</dbReference>
<dbReference type="RefSeq" id="WP_255027828.1">
    <property type="nucleotide sequence ID" value="NZ_JANDHW010000010.1"/>
</dbReference>
<evidence type="ECO:0000256" key="6">
    <source>
        <dbReference type="SAM" id="Phobius"/>
    </source>
</evidence>
<feature type="transmembrane region" description="Helical" evidence="6">
    <location>
        <begin position="247"/>
        <end position="264"/>
    </location>
</feature>
<dbReference type="PANTHER" id="PTHR32322">
    <property type="entry name" value="INNER MEMBRANE TRANSPORTER"/>
    <property type="match status" value="1"/>
</dbReference>
<evidence type="ECO:0000256" key="5">
    <source>
        <dbReference type="ARBA" id="ARBA00023136"/>
    </source>
</evidence>
<keyword evidence="2" id="KW-1003">Cell membrane</keyword>
<sequence length="297" mass="33199">MKTKLLAVIACILWGSAFAGAKIGFEYTTPLHLSGMRFTLAGILLIPLLIYRKVDWKNNLKEWRYMLLFGFLQTFLQYGLFFMGLDKVPAAISAIIIGGGPLFVALMAHFTIPDDKLTLRKSLAILLGLTGIVFISITKGGTIHTDFVFYTGIILLMISNIVGASTNIIVAKNRNRVSPIMLTAFANFTGGILLYAVSFFIEDWHIKDYTAEFYIAWLWLALIPAAGFSIWYTLLQKPQIKVSELNVWKFVVPVAGVILSWLIVPGEYPDIYSVCGIIVITLSLVILQTQPRKKIIR</sequence>
<feature type="domain" description="EamA" evidence="7">
    <location>
        <begin position="5"/>
        <end position="136"/>
    </location>
</feature>
<reference evidence="8 9" key="1">
    <citation type="submission" date="2022-07" db="EMBL/GenBank/DDBJ databases">
        <title>Fecal culturing of patients with breast cancer.</title>
        <authorList>
            <person name="Teng N.M.Y."/>
            <person name="Kiu R."/>
            <person name="Evans R."/>
            <person name="Baker D.J."/>
            <person name="Zenner C."/>
            <person name="Robinson S.D."/>
            <person name="Hall L.J."/>
        </authorList>
    </citation>
    <scope>NUCLEOTIDE SEQUENCE [LARGE SCALE GENOMIC DNA]</scope>
    <source>
        <strain evidence="8 9">LH1063</strain>
    </source>
</reference>
<proteinExistence type="predicted"/>
<comment type="subcellular location">
    <subcellularLocation>
        <location evidence="1">Cell membrane</location>
        <topology evidence="1">Multi-pass membrane protein</topology>
    </subcellularLocation>
</comment>
<dbReference type="InterPro" id="IPR037185">
    <property type="entry name" value="EmrE-like"/>
</dbReference>
<feature type="domain" description="EamA" evidence="7">
    <location>
        <begin position="152"/>
        <end position="287"/>
    </location>
</feature>
<comment type="caution">
    <text evidence="8">The sequence shown here is derived from an EMBL/GenBank/DDBJ whole genome shotgun (WGS) entry which is preliminary data.</text>
</comment>
<accession>A0ABT1MJB5</accession>
<evidence type="ECO:0000259" key="7">
    <source>
        <dbReference type="Pfam" id="PF00892"/>
    </source>
</evidence>
<dbReference type="PANTHER" id="PTHR32322:SF18">
    <property type="entry name" value="S-ADENOSYLMETHIONINE_S-ADENOSYLHOMOCYSTEINE TRANSPORTER"/>
    <property type="match status" value="1"/>
</dbReference>
<name>A0ABT1MJB5_9BACT</name>
<keyword evidence="3 6" id="KW-0812">Transmembrane</keyword>
<organism evidence="8 9">
    <name type="scientific">Coprobacter tertius</name>
    <dbReference type="NCBI Taxonomy" id="2944915"/>
    <lineage>
        <taxon>Bacteria</taxon>
        <taxon>Pseudomonadati</taxon>
        <taxon>Bacteroidota</taxon>
        <taxon>Bacteroidia</taxon>
        <taxon>Bacteroidales</taxon>
        <taxon>Barnesiellaceae</taxon>
        <taxon>Coprobacter</taxon>
    </lineage>
</organism>
<evidence type="ECO:0000313" key="9">
    <source>
        <dbReference type="Proteomes" id="UP001205603"/>
    </source>
</evidence>
<dbReference type="EMBL" id="JANDHW010000010">
    <property type="protein sequence ID" value="MCP9612511.1"/>
    <property type="molecule type" value="Genomic_DNA"/>
</dbReference>
<feature type="transmembrane region" description="Helical" evidence="6">
    <location>
        <begin position="63"/>
        <end position="84"/>
    </location>
</feature>
<dbReference type="Proteomes" id="UP001205603">
    <property type="component" value="Unassembled WGS sequence"/>
</dbReference>
<evidence type="ECO:0000256" key="3">
    <source>
        <dbReference type="ARBA" id="ARBA00022692"/>
    </source>
</evidence>
<feature type="transmembrane region" description="Helical" evidence="6">
    <location>
        <begin position="123"/>
        <end position="141"/>
    </location>
</feature>
<feature type="transmembrane region" description="Helical" evidence="6">
    <location>
        <begin position="35"/>
        <end position="51"/>
    </location>
</feature>
<keyword evidence="5 6" id="KW-0472">Membrane</keyword>
<dbReference type="InterPro" id="IPR000620">
    <property type="entry name" value="EamA_dom"/>
</dbReference>
<evidence type="ECO:0000256" key="4">
    <source>
        <dbReference type="ARBA" id="ARBA00022989"/>
    </source>
</evidence>
<feature type="transmembrane region" description="Helical" evidence="6">
    <location>
        <begin position="90"/>
        <end position="111"/>
    </location>
</feature>
<feature type="transmembrane region" description="Helical" evidence="6">
    <location>
        <begin position="270"/>
        <end position="287"/>
    </location>
</feature>
<evidence type="ECO:0000313" key="8">
    <source>
        <dbReference type="EMBL" id="MCP9612511.1"/>
    </source>
</evidence>
<feature type="transmembrane region" description="Helical" evidence="6">
    <location>
        <begin position="213"/>
        <end position="235"/>
    </location>
</feature>
<feature type="transmembrane region" description="Helical" evidence="6">
    <location>
        <begin position="147"/>
        <end position="170"/>
    </location>
</feature>
<gene>
    <name evidence="8" type="ORF">NMU02_10450</name>
</gene>
<protein>
    <submittedName>
        <fullName evidence="8">DMT family transporter</fullName>
    </submittedName>
</protein>
<keyword evidence="4 6" id="KW-1133">Transmembrane helix</keyword>
<evidence type="ECO:0000256" key="1">
    <source>
        <dbReference type="ARBA" id="ARBA00004651"/>
    </source>
</evidence>
<dbReference type="SUPFAM" id="SSF103481">
    <property type="entry name" value="Multidrug resistance efflux transporter EmrE"/>
    <property type="match status" value="2"/>
</dbReference>